<dbReference type="Proteomes" id="UP000664521">
    <property type="component" value="Unassembled WGS sequence"/>
</dbReference>
<evidence type="ECO:0000256" key="1">
    <source>
        <dbReference type="ARBA" id="ARBA00004609"/>
    </source>
</evidence>
<comment type="subcellular location">
    <subcellularLocation>
        <location evidence="1">Cell membrane</location>
        <topology evidence="1">Lipid-anchor</topology>
        <topology evidence="1">GPI-anchor</topology>
    </subcellularLocation>
    <subcellularLocation>
        <location evidence="2">Secreted</location>
    </subcellularLocation>
</comment>
<dbReference type="GO" id="GO:0098552">
    <property type="term" value="C:side of membrane"/>
    <property type="evidence" value="ECO:0007669"/>
    <property type="project" value="UniProtKB-KW"/>
</dbReference>
<organism evidence="19 20">
    <name type="scientific">Heterodermia speciosa</name>
    <dbReference type="NCBI Taxonomy" id="116794"/>
    <lineage>
        <taxon>Eukaryota</taxon>
        <taxon>Fungi</taxon>
        <taxon>Dikarya</taxon>
        <taxon>Ascomycota</taxon>
        <taxon>Pezizomycotina</taxon>
        <taxon>Lecanoromycetes</taxon>
        <taxon>OSLEUM clade</taxon>
        <taxon>Lecanoromycetidae</taxon>
        <taxon>Caliciales</taxon>
        <taxon>Physciaceae</taxon>
        <taxon>Heterodermia</taxon>
    </lineage>
</organism>
<keyword evidence="6" id="KW-0349">Heme</keyword>
<feature type="chain" id="PRO_5034672571" description="CFEM domain-containing protein" evidence="17">
    <location>
        <begin position="25"/>
        <end position="378"/>
    </location>
</feature>
<evidence type="ECO:0000256" key="13">
    <source>
        <dbReference type="ARBA" id="ARBA00023180"/>
    </source>
</evidence>
<keyword evidence="9 17" id="KW-0732">Signal</keyword>
<feature type="coiled-coil region" evidence="15">
    <location>
        <begin position="329"/>
        <end position="376"/>
    </location>
</feature>
<feature type="domain" description="CFEM" evidence="18">
    <location>
        <begin position="34"/>
        <end position="93"/>
    </location>
</feature>
<feature type="transmembrane region" description="Helical" evidence="16">
    <location>
        <begin position="214"/>
        <end position="237"/>
    </location>
</feature>
<evidence type="ECO:0000256" key="10">
    <source>
        <dbReference type="ARBA" id="ARBA00023004"/>
    </source>
</evidence>
<protein>
    <recommendedName>
        <fullName evidence="18">CFEM domain-containing protein</fullName>
    </recommendedName>
</protein>
<evidence type="ECO:0000256" key="6">
    <source>
        <dbReference type="ARBA" id="ARBA00022617"/>
    </source>
</evidence>
<keyword evidence="13" id="KW-0325">Glycoprotein</keyword>
<dbReference type="GO" id="GO:0005576">
    <property type="term" value="C:extracellular region"/>
    <property type="evidence" value="ECO:0007669"/>
    <property type="project" value="UniProtKB-SubCell"/>
</dbReference>
<evidence type="ECO:0000256" key="12">
    <source>
        <dbReference type="ARBA" id="ARBA00023157"/>
    </source>
</evidence>
<evidence type="ECO:0000256" key="16">
    <source>
        <dbReference type="SAM" id="Phobius"/>
    </source>
</evidence>
<dbReference type="EMBL" id="CAJPDS010000001">
    <property type="protein sequence ID" value="CAF9903278.1"/>
    <property type="molecule type" value="Genomic_DNA"/>
</dbReference>
<evidence type="ECO:0000256" key="5">
    <source>
        <dbReference type="ARBA" id="ARBA00022525"/>
    </source>
</evidence>
<keyword evidence="7" id="KW-0336">GPI-anchor</keyword>
<evidence type="ECO:0000256" key="3">
    <source>
        <dbReference type="ARBA" id="ARBA00010031"/>
    </source>
</evidence>
<dbReference type="AlphaFoldDB" id="A0A8H3I3L0"/>
<evidence type="ECO:0000259" key="18">
    <source>
        <dbReference type="Pfam" id="PF05730"/>
    </source>
</evidence>
<dbReference type="PANTHER" id="PTHR37928:SF1">
    <property type="entry name" value="CFEM DOMAIN PROTEIN (AFU_ORTHOLOGUE AFUA_6G14090)"/>
    <property type="match status" value="1"/>
</dbReference>
<accession>A0A8H3I3L0</accession>
<keyword evidence="5" id="KW-0964">Secreted</keyword>
<evidence type="ECO:0000256" key="14">
    <source>
        <dbReference type="ARBA" id="ARBA00023288"/>
    </source>
</evidence>
<evidence type="ECO:0000256" key="2">
    <source>
        <dbReference type="ARBA" id="ARBA00004613"/>
    </source>
</evidence>
<keyword evidence="8" id="KW-0479">Metal-binding</keyword>
<dbReference type="GO" id="GO:0046872">
    <property type="term" value="F:metal ion binding"/>
    <property type="evidence" value="ECO:0007669"/>
    <property type="project" value="UniProtKB-KW"/>
</dbReference>
<dbReference type="PANTHER" id="PTHR37928">
    <property type="entry name" value="CFEM DOMAIN PROTEIN (AFU_ORTHOLOGUE AFUA_6G14090)"/>
    <property type="match status" value="1"/>
</dbReference>
<comment type="similarity">
    <text evidence="3">Belongs to the RBT5 family.</text>
</comment>
<evidence type="ECO:0000256" key="15">
    <source>
        <dbReference type="SAM" id="Coils"/>
    </source>
</evidence>
<evidence type="ECO:0000256" key="11">
    <source>
        <dbReference type="ARBA" id="ARBA00023136"/>
    </source>
</evidence>
<keyword evidence="15" id="KW-0175">Coiled coil</keyword>
<evidence type="ECO:0000256" key="4">
    <source>
        <dbReference type="ARBA" id="ARBA00022475"/>
    </source>
</evidence>
<dbReference type="Pfam" id="PF05730">
    <property type="entry name" value="CFEM"/>
    <property type="match status" value="1"/>
</dbReference>
<sequence>MALSCRFAIAPSLWVFALTIQISGASVDRFSMINFSKCGKACVGKRLNQVSRFGCTEQNKLFKDAPDVACLCSEANLESVIASCMQSSCPKDPEVLGIGAFLDRFCLSDPAITRLQQNLVARQGVDTVSLIAEPTDSLDIFDTVFTSSPTSANFPSVTSSTFSSSAPTSGRAVTSTGIVTPTPTSVEAPILTTKSPSPTIIPTKGSSGGLSKGAAAGLAIGVVIGVIALAAGAFLLWRRQKGRWANNTVVANDTSHDYPESGKAESRAKTTYAIDGDAVAEPKQTTIAAASTVEHPNDRFDVSSLPELVSIENEQGARKQLPMSANRKYETASDELARLEEEERRIGAAIANAEHLERLRIEQRAVQSRIQEARGNQT</sequence>
<keyword evidence="4" id="KW-1003">Cell membrane</keyword>
<comment type="caution">
    <text evidence="19">The sequence shown here is derived from an EMBL/GenBank/DDBJ whole genome shotgun (WGS) entry which is preliminary data.</text>
</comment>
<dbReference type="GO" id="GO:0005886">
    <property type="term" value="C:plasma membrane"/>
    <property type="evidence" value="ECO:0007669"/>
    <property type="project" value="UniProtKB-SubCell"/>
</dbReference>
<keyword evidence="11 16" id="KW-0472">Membrane</keyword>
<gene>
    <name evidence="19" type="ORF">HETSPECPRED_000191</name>
</gene>
<keyword evidence="16" id="KW-0812">Transmembrane</keyword>
<dbReference type="OrthoDB" id="1193027at2759"/>
<evidence type="ECO:0000256" key="8">
    <source>
        <dbReference type="ARBA" id="ARBA00022723"/>
    </source>
</evidence>
<keyword evidence="12" id="KW-1015">Disulfide bond</keyword>
<keyword evidence="16" id="KW-1133">Transmembrane helix</keyword>
<evidence type="ECO:0000313" key="20">
    <source>
        <dbReference type="Proteomes" id="UP000664521"/>
    </source>
</evidence>
<evidence type="ECO:0000256" key="9">
    <source>
        <dbReference type="ARBA" id="ARBA00022729"/>
    </source>
</evidence>
<dbReference type="InterPro" id="IPR008427">
    <property type="entry name" value="Extracellular_membr_CFEM_dom"/>
</dbReference>
<keyword evidence="14" id="KW-0449">Lipoprotein</keyword>
<name>A0A8H3I3L0_9LECA</name>
<reference evidence="19" key="1">
    <citation type="submission" date="2021-03" db="EMBL/GenBank/DDBJ databases">
        <authorList>
            <person name="Tagirdzhanova G."/>
        </authorList>
    </citation>
    <scope>NUCLEOTIDE SEQUENCE</scope>
</reference>
<keyword evidence="20" id="KW-1185">Reference proteome</keyword>
<keyword evidence="10" id="KW-0408">Iron</keyword>
<evidence type="ECO:0000313" key="19">
    <source>
        <dbReference type="EMBL" id="CAF9903278.1"/>
    </source>
</evidence>
<dbReference type="InterPro" id="IPR051735">
    <property type="entry name" value="CFEM_domain"/>
</dbReference>
<evidence type="ECO:0000256" key="7">
    <source>
        <dbReference type="ARBA" id="ARBA00022622"/>
    </source>
</evidence>
<feature type="signal peptide" evidence="17">
    <location>
        <begin position="1"/>
        <end position="24"/>
    </location>
</feature>
<proteinExistence type="inferred from homology"/>
<evidence type="ECO:0000256" key="17">
    <source>
        <dbReference type="SAM" id="SignalP"/>
    </source>
</evidence>